<accession>H2BZD7</accession>
<keyword evidence="2" id="KW-1185">Reference proteome</keyword>
<dbReference type="eggNOG" id="COG0521">
    <property type="taxonomic scope" value="Bacteria"/>
</dbReference>
<feature type="non-terminal residue" evidence="1">
    <location>
        <position position="1"/>
    </location>
</feature>
<protein>
    <recommendedName>
        <fullName evidence="3">SusD/RagB family nutrient-binding outer membrane lipoprotein</fullName>
    </recommendedName>
</protein>
<dbReference type="OrthoDB" id="725917at2"/>
<dbReference type="RefSeq" id="WP_006988611.1">
    <property type="nucleotide sequence ID" value="NZ_JH594606.1"/>
</dbReference>
<reference evidence="2" key="1">
    <citation type="journal article" date="2012" name="Stand. Genomic Sci.">
        <title>Genome sequence of the Antarctic rhodopsins-containing flavobacterium Gillisia limnaea type strain (R-8282(T)).</title>
        <authorList>
            <person name="Riedel T."/>
            <person name="Held B."/>
            <person name="Nolan M."/>
            <person name="Lucas S."/>
            <person name="Lapidus A."/>
            <person name="Tice H."/>
            <person name="Del Rio T.G."/>
            <person name="Cheng J.F."/>
            <person name="Han C."/>
            <person name="Tapia R."/>
            <person name="Goodwin L.A."/>
            <person name="Pitluck S."/>
            <person name="Liolios K."/>
            <person name="Mavromatis K."/>
            <person name="Pagani I."/>
            <person name="Ivanova N."/>
            <person name="Mikhailova N."/>
            <person name="Pati A."/>
            <person name="Chen A."/>
            <person name="Palaniappan K."/>
            <person name="Land M."/>
            <person name="Rohde M."/>
            <person name="Tindall B.J."/>
            <person name="Detter J.C."/>
            <person name="Goker M."/>
            <person name="Bristow J."/>
            <person name="Eisen J.A."/>
            <person name="Markowitz V."/>
            <person name="Hugenholtz P."/>
            <person name="Kyrpides N.C."/>
            <person name="Klenk H.P."/>
            <person name="Woyke T."/>
        </authorList>
    </citation>
    <scope>NUCLEOTIDE SEQUENCE [LARGE SCALE GENOMIC DNA]</scope>
    <source>
        <strain evidence="2">DSM 15749 / LMG 21470 / R-8282</strain>
    </source>
</reference>
<sequence>TGGLYDENTGYSIDATSGTGVAPHRLLTYDEFLYIEAELILEGLIAGSAKDKLEEAMEASFRQVDEVVAGTGTTQEVPVLTGSEEVANYIGAVLASFEGASAERQLEVIITQKWVSTFGDPVDQYADLRRTGYPRIPNPNASGNEYQLDMGDFPLNPNFTVQNNEFPKSLFWPQNELNLNQNAPAQKTPANYTIFWDN</sequence>
<gene>
    <name evidence="1" type="ORF">Gilli_1653</name>
</gene>
<evidence type="ECO:0000313" key="1">
    <source>
        <dbReference type="EMBL" id="EHQ02300.1"/>
    </source>
</evidence>
<organism evidence="1 2">
    <name type="scientific">Gillisia limnaea (strain DSM 15749 / LMG 21470 / R-8282)</name>
    <dbReference type="NCBI Taxonomy" id="865937"/>
    <lineage>
        <taxon>Bacteria</taxon>
        <taxon>Pseudomonadati</taxon>
        <taxon>Bacteroidota</taxon>
        <taxon>Flavobacteriia</taxon>
        <taxon>Flavobacteriales</taxon>
        <taxon>Flavobacteriaceae</taxon>
        <taxon>Gillisia</taxon>
    </lineage>
</organism>
<evidence type="ECO:0008006" key="3">
    <source>
        <dbReference type="Google" id="ProtNLM"/>
    </source>
</evidence>
<dbReference type="InterPro" id="IPR041662">
    <property type="entry name" value="SusD-like_2"/>
</dbReference>
<dbReference type="AlphaFoldDB" id="H2BZD7"/>
<dbReference type="EMBL" id="JH594606">
    <property type="protein sequence ID" value="EHQ02300.1"/>
    <property type="molecule type" value="Genomic_DNA"/>
</dbReference>
<dbReference type="Gene3D" id="1.25.40.390">
    <property type="match status" value="1"/>
</dbReference>
<dbReference type="Pfam" id="PF12771">
    <property type="entry name" value="SusD-like_2"/>
    <property type="match status" value="1"/>
</dbReference>
<dbReference type="Proteomes" id="UP000003844">
    <property type="component" value="Unassembled WGS sequence"/>
</dbReference>
<dbReference type="HOGENOM" id="CLU_1374808_0_0_10"/>
<proteinExistence type="predicted"/>
<name>H2BZD7_GILLR</name>
<evidence type="ECO:0000313" key="2">
    <source>
        <dbReference type="Proteomes" id="UP000003844"/>
    </source>
</evidence>
<dbReference type="SUPFAM" id="SSF48452">
    <property type="entry name" value="TPR-like"/>
    <property type="match status" value="1"/>
</dbReference>
<dbReference type="STRING" id="865937.Gilli_1653"/>
<dbReference type="InterPro" id="IPR011990">
    <property type="entry name" value="TPR-like_helical_dom_sf"/>
</dbReference>